<organism evidence="1 2">
    <name type="scientific">Dunaliella salina</name>
    <name type="common">Green alga</name>
    <name type="synonym">Protococcus salinus</name>
    <dbReference type="NCBI Taxonomy" id="3046"/>
    <lineage>
        <taxon>Eukaryota</taxon>
        <taxon>Viridiplantae</taxon>
        <taxon>Chlorophyta</taxon>
        <taxon>core chlorophytes</taxon>
        <taxon>Chlorophyceae</taxon>
        <taxon>CS clade</taxon>
        <taxon>Chlamydomonadales</taxon>
        <taxon>Dunaliellaceae</taxon>
        <taxon>Dunaliella</taxon>
    </lineage>
</organism>
<dbReference type="Proteomes" id="UP000815325">
    <property type="component" value="Unassembled WGS sequence"/>
</dbReference>
<evidence type="ECO:0000313" key="1">
    <source>
        <dbReference type="EMBL" id="KAF5830802.1"/>
    </source>
</evidence>
<dbReference type="EMBL" id="MU070004">
    <property type="protein sequence ID" value="KAF5830802.1"/>
    <property type="molecule type" value="Genomic_DNA"/>
</dbReference>
<protein>
    <submittedName>
        <fullName evidence="1">NADH:ubiquinone oxidoreductase 13 kDa subunit</fullName>
    </submittedName>
</protein>
<sequence length="131" mass="14756">MSSFRGLAHQLIKGVPSAAATRGLQSESASTRYSPTPFSRTAPLDCSSTWLPKNPFYESWVHKREMLHNEFTWNLRNTVEVSYYLVGLSVGAFAFGTWTLNSTDAINGYPKRDMVFSGPKSGFILPDEREW</sequence>
<accession>A0ABQ7G870</accession>
<gene>
    <name evidence="1" type="ORF">DUNSADRAFT_13992</name>
</gene>
<keyword evidence="2" id="KW-1185">Reference proteome</keyword>
<comment type="caution">
    <text evidence="1">The sequence shown here is derived from an EMBL/GenBank/DDBJ whole genome shotgun (WGS) entry which is preliminary data.</text>
</comment>
<evidence type="ECO:0000313" key="2">
    <source>
        <dbReference type="Proteomes" id="UP000815325"/>
    </source>
</evidence>
<name>A0ABQ7G870_DUNSA</name>
<proteinExistence type="predicted"/>
<reference evidence="1" key="1">
    <citation type="submission" date="2017-08" db="EMBL/GenBank/DDBJ databases">
        <authorList>
            <person name="Polle J.E."/>
            <person name="Barry K."/>
            <person name="Cushman J."/>
            <person name="Schmutz J."/>
            <person name="Tran D."/>
            <person name="Hathwaick L.T."/>
            <person name="Yim W.C."/>
            <person name="Jenkins J."/>
            <person name="Mckie-Krisberg Z.M."/>
            <person name="Prochnik S."/>
            <person name="Lindquist E."/>
            <person name="Dockter R.B."/>
            <person name="Adam C."/>
            <person name="Molina H."/>
            <person name="Bunkerborg J."/>
            <person name="Jin E."/>
            <person name="Buchheim M."/>
            <person name="Magnuson J."/>
        </authorList>
    </citation>
    <scope>NUCLEOTIDE SEQUENCE</scope>
    <source>
        <strain evidence="1">CCAP 19/18</strain>
    </source>
</reference>